<comment type="catalytic activity">
    <reaction evidence="12">
        <text>ssDNA + n NTP = ssDNA/pppN(pN)n-1 hybrid + (n-1) diphosphate.</text>
        <dbReference type="EC" id="2.7.7.101"/>
    </reaction>
</comment>
<dbReference type="InterPro" id="IPR002694">
    <property type="entry name" value="Znf_CHC2"/>
</dbReference>
<dbReference type="SUPFAM" id="SSF48024">
    <property type="entry name" value="N-terminal domain of DnaB helicase"/>
    <property type="match status" value="1"/>
</dbReference>
<keyword evidence="9" id="KW-0460">Magnesium</keyword>
<accession>A0ABT9VKB1</accession>
<dbReference type="Gene3D" id="1.10.860.10">
    <property type="entry name" value="DNAb Helicase, Chain A"/>
    <property type="match status" value="1"/>
</dbReference>
<dbReference type="InterPro" id="IPR030846">
    <property type="entry name" value="DnaG_bac"/>
</dbReference>
<keyword evidence="3 12" id="KW-0808">Transferase</keyword>
<evidence type="ECO:0000256" key="9">
    <source>
        <dbReference type="ARBA" id="ARBA00022842"/>
    </source>
</evidence>
<protein>
    <recommendedName>
        <fullName evidence="12 13">DNA primase</fullName>
        <ecNumber evidence="12">2.7.7.101</ecNumber>
    </recommendedName>
</protein>
<dbReference type="Gene3D" id="3.40.1360.10">
    <property type="match status" value="1"/>
</dbReference>
<dbReference type="RefSeq" id="WP_044895837.1">
    <property type="nucleotide sequence ID" value="NZ_JAUSTR010000001.1"/>
</dbReference>
<comment type="cofactor">
    <cofactor evidence="12 13">
        <name>Zn(2+)</name>
        <dbReference type="ChEBI" id="CHEBI:29105"/>
    </cofactor>
    <text evidence="12 13">Binds 1 zinc ion per monomer.</text>
</comment>
<dbReference type="InterPro" id="IPR019475">
    <property type="entry name" value="DNA_primase_DnaB-bd"/>
</dbReference>
<dbReference type="InterPro" id="IPR037068">
    <property type="entry name" value="DNA_primase_core_N_sf"/>
</dbReference>
<evidence type="ECO:0000313" key="17">
    <source>
        <dbReference type="Proteomes" id="UP001225646"/>
    </source>
</evidence>
<dbReference type="SMART" id="SM00493">
    <property type="entry name" value="TOPRIM"/>
    <property type="match status" value="1"/>
</dbReference>
<keyword evidence="10 12" id="KW-0238">DNA-binding</keyword>
<sequence>MGKRIPDELIEEIQKSVDIVDVIGEYVQLRKQGRNYFGLCPFHGENTPSFSVSPEKQIFHCFGCGTGGNVISFLMQIEGYTFLEAVTNLAEKADISLPDELQQAQDFPRKTSNEAERMIQVYELANKFYHHLLLNTKEGQNALNYLLTRGFSEEIIKTFEIGYALNQKEFMTRFLMKKGFSLEFLEKAGLMIQKEDGSYFDRFRDRIIFPIKDHNGKVIAFSGRVMNNGDQPKYLNSPETKIFNKRKILYNFHQARLHIRKKQEVVLFEGFADVISAVKAGILHSVATMGTSLTEEHAKLLSRHAETVIICYDSDSAGVEATFRASKLLSHAGCKVKVAMVPEGYDPDDYIKQFGEEKFRQDVVGASVTLMAFKMQYYRKGKKLQDEADRLKYIEEIIDELSMISNEIEQELYLKQLAEEFSLSKDTLKSQLKERLAAKKRDRDRNKQAAIFYQVPQTRPLLPAFHNAERMLIAHMLRNKEVAERVLREIGVEFNIEEHRAIVTYLYAYYEEGHDPNISHFLSKLPHETLSRVVSDIAMMNINTETNDKEIKDYITHVLKQREMSILKEKEAEKKEAERQKDYIKAAQIAMELIQLKKR</sequence>
<dbReference type="GO" id="GO:0016779">
    <property type="term" value="F:nucleotidyltransferase activity"/>
    <property type="evidence" value="ECO:0007669"/>
    <property type="project" value="UniProtKB-KW"/>
</dbReference>
<keyword evidence="6 12" id="KW-0479">Metal-binding</keyword>
<dbReference type="PANTHER" id="PTHR30313:SF2">
    <property type="entry name" value="DNA PRIMASE"/>
    <property type="match status" value="1"/>
</dbReference>
<comment type="subunit">
    <text evidence="12">Monomer. Interacts with DnaB.</text>
</comment>
<feature type="domain" description="Toprim" evidence="15">
    <location>
        <begin position="263"/>
        <end position="344"/>
    </location>
</feature>
<dbReference type="InterPro" id="IPR016136">
    <property type="entry name" value="DNA_helicase_N/primase_C"/>
</dbReference>
<dbReference type="PIRSF" id="PIRSF002811">
    <property type="entry name" value="DnaG"/>
    <property type="match status" value="1"/>
</dbReference>
<evidence type="ECO:0000256" key="3">
    <source>
        <dbReference type="ARBA" id="ARBA00022679"/>
    </source>
</evidence>
<evidence type="ECO:0000256" key="10">
    <source>
        <dbReference type="ARBA" id="ARBA00023125"/>
    </source>
</evidence>
<keyword evidence="2 12" id="KW-0639">Primosome</keyword>
<keyword evidence="8 12" id="KW-0862">Zinc</keyword>
<comment type="caution">
    <text evidence="16">The sequence shown here is derived from an EMBL/GenBank/DDBJ whole genome shotgun (WGS) entry which is preliminary data.</text>
</comment>
<feature type="zinc finger region" description="CHC2-type" evidence="12">
    <location>
        <begin position="40"/>
        <end position="64"/>
    </location>
</feature>
<evidence type="ECO:0000256" key="6">
    <source>
        <dbReference type="ARBA" id="ARBA00022723"/>
    </source>
</evidence>
<reference evidence="16 17" key="1">
    <citation type="submission" date="2023-07" db="EMBL/GenBank/DDBJ databases">
        <title>Genomic Encyclopedia of Type Strains, Phase IV (KMG-IV): sequencing the most valuable type-strain genomes for metagenomic binning, comparative biology and taxonomic classification.</title>
        <authorList>
            <person name="Goeker M."/>
        </authorList>
    </citation>
    <scope>NUCLEOTIDE SEQUENCE [LARGE SCALE GENOMIC DNA]</scope>
    <source>
        <strain evidence="16 17">DSM 19092</strain>
    </source>
</reference>
<comment type="similarity">
    <text evidence="12 13">Belongs to the DnaG primase family.</text>
</comment>
<dbReference type="PANTHER" id="PTHR30313">
    <property type="entry name" value="DNA PRIMASE"/>
    <property type="match status" value="1"/>
</dbReference>
<dbReference type="EC" id="2.7.7.101" evidence="12"/>
<organism evidence="16 17">
    <name type="scientific">Aeribacillus alveayuensis</name>
    <dbReference type="NCBI Taxonomy" id="279215"/>
    <lineage>
        <taxon>Bacteria</taxon>
        <taxon>Bacillati</taxon>
        <taxon>Bacillota</taxon>
        <taxon>Bacilli</taxon>
        <taxon>Bacillales</taxon>
        <taxon>Bacillaceae</taxon>
        <taxon>Aeribacillus</taxon>
    </lineage>
</organism>
<keyword evidence="4 12" id="KW-0548">Nucleotidyltransferase</keyword>
<evidence type="ECO:0000256" key="4">
    <source>
        <dbReference type="ARBA" id="ARBA00022695"/>
    </source>
</evidence>
<dbReference type="SMART" id="SM00400">
    <property type="entry name" value="ZnF_CHCC"/>
    <property type="match status" value="1"/>
</dbReference>
<keyword evidence="7 12" id="KW-0863">Zinc-finger</keyword>
<dbReference type="PROSITE" id="PS50880">
    <property type="entry name" value="TOPRIM"/>
    <property type="match status" value="1"/>
</dbReference>
<dbReference type="InterPro" id="IPR036977">
    <property type="entry name" value="DNA_primase_Znf_CHC2"/>
</dbReference>
<evidence type="ECO:0000256" key="11">
    <source>
        <dbReference type="ARBA" id="ARBA00023163"/>
    </source>
</evidence>
<dbReference type="Gene3D" id="3.90.980.10">
    <property type="entry name" value="DNA primase, catalytic core, N-terminal domain"/>
    <property type="match status" value="1"/>
</dbReference>
<dbReference type="Pfam" id="PF01807">
    <property type="entry name" value="Zn_ribbon_DnaG"/>
    <property type="match status" value="1"/>
</dbReference>
<keyword evidence="11 12" id="KW-0804">Transcription</keyword>
<dbReference type="SUPFAM" id="SSF56731">
    <property type="entry name" value="DNA primase core"/>
    <property type="match status" value="1"/>
</dbReference>
<feature type="coiled-coil region" evidence="14">
    <location>
        <begin position="560"/>
        <end position="587"/>
    </location>
</feature>
<evidence type="ECO:0000313" key="16">
    <source>
        <dbReference type="EMBL" id="MDQ0161312.1"/>
    </source>
</evidence>
<name>A0ABT9VKB1_9BACI</name>
<dbReference type="Gene3D" id="3.90.580.10">
    <property type="entry name" value="Zinc finger, CHC2-type domain"/>
    <property type="match status" value="1"/>
</dbReference>
<dbReference type="NCBIfam" id="TIGR01391">
    <property type="entry name" value="dnaG"/>
    <property type="match status" value="1"/>
</dbReference>
<keyword evidence="17" id="KW-1185">Reference proteome</keyword>
<gene>
    <name evidence="12" type="primary">dnaG</name>
    <name evidence="16" type="ORF">J2S06_000382</name>
</gene>
<keyword evidence="1 12" id="KW-0240">DNA-directed RNA polymerase</keyword>
<comment type="function">
    <text evidence="12 13">RNA polymerase that catalyzes the synthesis of short RNA molecules used as primers for DNA polymerase during DNA replication.</text>
</comment>
<dbReference type="Pfam" id="PF10410">
    <property type="entry name" value="DnaB_bind"/>
    <property type="match status" value="1"/>
</dbReference>
<dbReference type="CDD" id="cd03364">
    <property type="entry name" value="TOPRIM_DnaG_primases"/>
    <property type="match status" value="1"/>
</dbReference>
<evidence type="ECO:0000256" key="13">
    <source>
        <dbReference type="PIRNR" id="PIRNR002811"/>
    </source>
</evidence>
<dbReference type="Pfam" id="PF08275">
    <property type="entry name" value="DNAG_N"/>
    <property type="match status" value="1"/>
</dbReference>
<dbReference type="InterPro" id="IPR036185">
    <property type="entry name" value="DNA_heli_DnaB-like_N_sf"/>
</dbReference>
<dbReference type="Proteomes" id="UP001225646">
    <property type="component" value="Unassembled WGS sequence"/>
</dbReference>
<evidence type="ECO:0000256" key="1">
    <source>
        <dbReference type="ARBA" id="ARBA00022478"/>
    </source>
</evidence>
<proteinExistence type="inferred from homology"/>
<keyword evidence="5 12" id="KW-0235">DNA replication</keyword>
<evidence type="ECO:0000256" key="2">
    <source>
        <dbReference type="ARBA" id="ARBA00022515"/>
    </source>
</evidence>
<evidence type="ECO:0000256" key="5">
    <source>
        <dbReference type="ARBA" id="ARBA00022705"/>
    </source>
</evidence>
<dbReference type="InterPro" id="IPR034151">
    <property type="entry name" value="TOPRIM_DnaG_bac"/>
</dbReference>
<dbReference type="Pfam" id="PF13155">
    <property type="entry name" value="Toprim_2"/>
    <property type="match status" value="1"/>
</dbReference>
<dbReference type="InterPro" id="IPR050219">
    <property type="entry name" value="DnaG_primase"/>
</dbReference>
<dbReference type="SUPFAM" id="SSF57783">
    <property type="entry name" value="Zinc beta-ribbon"/>
    <property type="match status" value="1"/>
</dbReference>
<keyword evidence="14" id="KW-0175">Coiled coil</keyword>
<dbReference type="InterPro" id="IPR006295">
    <property type="entry name" value="DNA_primase_DnaG"/>
</dbReference>
<evidence type="ECO:0000256" key="12">
    <source>
        <dbReference type="HAMAP-Rule" id="MF_00974"/>
    </source>
</evidence>
<dbReference type="Gene3D" id="6.10.140.360">
    <property type="match status" value="1"/>
</dbReference>
<comment type="domain">
    <text evidence="12">Contains an N-terminal zinc-binding domain, a central core domain that contains the primase activity, and a C-terminal DnaB-binding domain.</text>
</comment>
<evidence type="ECO:0000256" key="7">
    <source>
        <dbReference type="ARBA" id="ARBA00022771"/>
    </source>
</evidence>
<dbReference type="InterPro" id="IPR006171">
    <property type="entry name" value="TOPRIM_dom"/>
</dbReference>
<evidence type="ECO:0000256" key="8">
    <source>
        <dbReference type="ARBA" id="ARBA00022833"/>
    </source>
</evidence>
<evidence type="ECO:0000256" key="14">
    <source>
        <dbReference type="SAM" id="Coils"/>
    </source>
</evidence>
<dbReference type="InterPro" id="IPR013264">
    <property type="entry name" value="DNAG_N"/>
</dbReference>
<dbReference type="EMBL" id="JAUSTR010000001">
    <property type="protein sequence ID" value="MDQ0161312.1"/>
    <property type="molecule type" value="Genomic_DNA"/>
</dbReference>
<dbReference type="HAMAP" id="MF_00974">
    <property type="entry name" value="DNA_primase_DnaG"/>
    <property type="match status" value="1"/>
</dbReference>
<evidence type="ECO:0000259" key="15">
    <source>
        <dbReference type="PROSITE" id="PS50880"/>
    </source>
</evidence>